<reference evidence="1 2" key="1">
    <citation type="submission" date="2020-08" db="EMBL/GenBank/DDBJ databases">
        <authorList>
            <person name="Liu C."/>
            <person name="Sun Q."/>
        </authorList>
    </citation>
    <scope>NUCLEOTIDE SEQUENCE [LARGE SCALE GENOMIC DNA]</scope>
    <source>
        <strain evidence="1 2">NSJ-38</strain>
    </source>
</reference>
<sequence>MSRPITDAQAAEIHRLRNEGYSPYQVAKMTGHTSDTINNHWYDVEYLEWVESFKRQWDHIFPGRARRERQ</sequence>
<proteinExistence type="predicted"/>
<name>A0A7G9G705_9FIRM</name>
<dbReference type="Proteomes" id="UP000515823">
    <property type="component" value="Chromosome"/>
</dbReference>
<evidence type="ECO:0008006" key="3">
    <source>
        <dbReference type="Google" id="ProtNLM"/>
    </source>
</evidence>
<evidence type="ECO:0000313" key="2">
    <source>
        <dbReference type="Proteomes" id="UP000515823"/>
    </source>
</evidence>
<dbReference type="RefSeq" id="WP_249304137.1">
    <property type="nucleotide sequence ID" value="NZ_CP060634.1"/>
</dbReference>
<dbReference type="AlphaFoldDB" id="A0A7G9G705"/>
<dbReference type="EMBL" id="CP060634">
    <property type="protein sequence ID" value="QNM06587.1"/>
    <property type="molecule type" value="Genomic_DNA"/>
</dbReference>
<protein>
    <recommendedName>
        <fullName evidence="3">Helix-turn-helix domain-containing protein</fullName>
    </recommendedName>
</protein>
<keyword evidence="2" id="KW-1185">Reference proteome</keyword>
<evidence type="ECO:0000313" key="1">
    <source>
        <dbReference type="EMBL" id="QNM06587.1"/>
    </source>
</evidence>
<organism evidence="1 2">
    <name type="scientific">Qiania dongpingensis</name>
    <dbReference type="NCBI Taxonomy" id="2763669"/>
    <lineage>
        <taxon>Bacteria</taxon>
        <taxon>Bacillati</taxon>
        <taxon>Bacillota</taxon>
        <taxon>Clostridia</taxon>
        <taxon>Lachnospirales</taxon>
        <taxon>Lachnospiraceae</taxon>
        <taxon>Qiania</taxon>
    </lineage>
</organism>
<gene>
    <name evidence="1" type="ORF">H9Q78_05495</name>
</gene>
<dbReference type="Gene3D" id="1.10.10.60">
    <property type="entry name" value="Homeodomain-like"/>
    <property type="match status" value="1"/>
</dbReference>
<accession>A0A7G9G705</accession>
<dbReference type="KEGG" id="qdo:H9Q78_05495"/>